<dbReference type="GO" id="GO:0004656">
    <property type="term" value="F:procollagen-proline 4-dioxygenase activity"/>
    <property type="evidence" value="ECO:0007669"/>
    <property type="project" value="UniProtKB-EC"/>
</dbReference>
<dbReference type="Gene3D" id="2.60.120.620">
    <property type="entry name" value="q2cbj1_9rhob like domain"/>
    <property type="match status" value="1"/>
</dbReference>
<dbReference type="PANTHER" id="PTHR10869">
    <property type="entry name" value="PROLYL 4-HYDROXYLASE ALPHA SUBUNIT"/>
    <property type="match status" value="1"/>
</dbReference>
<evidence type="ECO:0000259" key="8">
    <source>
        <dbReference type="PROSITE" id="PS51471"/>
    </source>
</evidence>
<evidence type="ECO:0000313" key="9">
    <source>
        <dbReference type="EMBL" id="KAK9809953.1"/>
    </source>
</evidence>
<name>A0AAW1PMW6_9CHLO</name>
<organism evidence="9 10">
    <name type="scientific">[Myrmecia] bisecta</name>
    <dbReference type="NCBI Taxonomy" id="41462"/>
    <lineage>
        <taxon>Eukaryota</taxon>
        <taxon>Viridiplantae</taxon>
        <taxon>Chlorophyta</taxon>
        <taxon>core chlorophytes</taxon>
        <taxon>Trebouxiophyceae</taxon>
        <taxon>Trebouxiales</taxon>
        <taxon>Trebouxiaceae</taxon>
        <taxon>Myrmecia</taxon>
    </lineage>
</organism>
<evidence type="ECO:0000256" key="6">
    <source>
        <dbReference type="ARBA" id="ARBA00023004"/>
    </source>
</evidence>
<dbReference type="Pfam" id="PF13640">
    <property type="entry name" value="2OG-FeII_Oxy_3"/>
    <property type="match status" value="1"/>
</dbReference>
<dbReference type="PANTHER" id="PTHR10869:SF238">
    <property type="entry name" value="PROLYL 4-HYDROXYLASE 6-RELATED"/>
    <property type="match status" value="1"/>
</dbReference>
<keyword evidence="3" id="KW-0479">Metal-binding</keyword>
<sequence>MFFVSRGLQEVLPMSILHSAAKHTTIEVSLSFQALAVHRGSPLPGIRLSNPQPYMSLISERPRIVMIENFLTPQECQAMMGLAEPRLQASRVSTGSTTSFRTSSSTFLLDKMATHPAVMPFERRVTKLLSLLGPLAPRALHKTEAVQVVRYNKGEYYAEHFDNRAGNCGLRAATLMVYLSDVPSGGATHFPRSTGCRCEALDALDCFKDDAASFTATTLPRMRPHPQPYPGLRIQPKQGRAILFWSRLPSGEEDSCSLHSAERVRRGEKWIATRWLSDLEQSAAASEE</sequence>
<keyword evidence="4" id="KW-0223">Dioxygenase</keyword>
<evidence type="ECO:0000256" key="5">
    <source>
        <dbReference type="ARBA" id="ARBA00023002"/>
    </source>
</evidence>
<gene>
    <name evidence="9" type="ORF">WJX72_002399</name>
</gene>
<evidence type="ECO:0000256" key="2">
    <source>
        <dbReference type="ARBA" id="ARBA00004648"/>
    </source>
</evidence>
<comment type="caution">
    <text evidence="9">The sequence shown here is derived from an EMBL/GenBank/DDBJ whole genome shotgun (WGS) entry which is preliminary data.</text>
</comment>
<evidence type="ECO:0000313" key="10">
    <source>
        <dbReference type="Proteomes" id="UP001489004"/>
    </source>
</evidence>
<dbReference type="EMBL" id="JALJOR010000010">
    <property type="protein sequence ID" value="KAK9809953.1"/>
    <property type="molecule type" value="Genomic_DNA"/>
</dbReference>
<reference evidence="9 10" key="1">
    <citation type="journal article" date="2024" name="Nat. Commun.">
        <title>Phylogenomics reveals the evolutionary origins of lichenization in chlorophyte algae.</title>
        <authorList>
            <person name="Puginier C."/>
            <person name="Libourel C."/>
            <person name="Otte J."/>
            <person name="Skaloud P."/>
            <person name="Haon M."/>
            <person name="Grisel S."/>
            <person name="Petersen M."/>
            <person name="Berrin J.G."/>
            <person name="Delaux P.M."/>
            <person name="Dal Grande F."/>
            <person name="Keller J."/>
        </authorList>
    </citation>
    <scope>NUCLEOTIDE SEQUENCE [LARGE SCALE GENOMIC DNA]</scope>
    <source>
        <strain evidence="9 10">SAG 2043</strain>
    </source>
</reference>
<dbReference type="Proteomes" id="UP001489004">
    <property type="component" value="Unassembled WGS sequence"/>
</dbReference>
<proteinExistence type="predicted"/>
<comment type="cofactor">
    <cofactor evidence="1">
        <name>L-ascorbate</name>
        <dbReference type="ChEBI" id="CHEBI:38290"/>
    </cofactor>
</comment>
<dbReference type="GO" id="GO:0005789">
    <property type="term" value="C:endoplasmic reticulum membrane"/>
    <property type="evidence" value="ECO:0007669"/>
    <property type="project" value="UniProtKB-SubCell"/>
</dbReference>
<evidence type="ECO:0000256" key="4">
    <source>
        <dbReference type="ARBA" id="ARBA00022964"/>
    </source>
</evidence>
<keyword evidence="10" id="KW-1185">Reference proteome</keyword>
<comment type="catalytic activity">
    <reaction evidence="7">
        <text>L-prolyl-[collagen] + 2-oxoglutarate + O2 = trans-4-hydroxy-L-prolyl-[collagen] + succinate + CO2</text>
        <dbReference type="Rhea" id="RHEA:18945"/>
        <dbReference type="Rhea" id="RHEA-COMP:11676"/>
        <dbReference type="Rhea" id="RHEA-COMP:11680"/>
        <dbReference type="ChEBI" id="CHEBI:15379"/>
        <dbReference type="ChEBI" id="CHEBI:16526"/>
        <dbReference type="ChEBI" id="CHEBI:16810"/>
        <dbReference type="ChEBI" id="CHEBI:30031"/>
        <dbReference type="ChEBI" id="CHEBI:50342"/>
        <dbReference type="ChEBI" id="CHEBI:61965"/>
        <dbReference type="EC" id="1.14.11.2"/>
    </reaction>
</comment>
<keyword evidence="5" id="KW-0560">Oxidoreductase</keyword>
<dbReference type="GO" id="GO:0031418">
    <property type="term" value="F:L-ascorbic acid binding"/>
    <property type="evidence" value="ECO:0007669"/>
    <property type="project" value="InterPro"/>
</dbReference>
<comment type="subcellular location">
    <subcellularLocation>
        <location evidence="2">Endoplasmic reticulum membrane</location>
        <topology evidence="2">Single-pass type II membrane protein</topology>
    </subcellularLocation>
</comment>
<dbReference type="SMART" id="SM00702">
    <property type="entry name" value="P4Hc"/>
    <property type="match status" value="1"/>
</dbReference>
<dbReference type="InterPro" id="IPR045054">
    <property type="entry name" value="P4HA-like"/>
</dbReference>
<feature type="domain" description="Fe2OG dioxygenase" evidence="8">
    <location>
        <begin position="142"/>
        <end position="278"/>
    </location>
</feature>
<accession>A0AAW1PMW6</accession>
<dbReference type="InterPro" id="IPR005123">
    <property type="entry name" value="Oxoglu/Fe-dep_dioxygenase_dom"/>
</dbReference>
<dbReference type="GO" id="GO:0005506">
    <property type="term" value="F:iron ion binding"/>
    <property type="evidence" value="ECO:0007669"/>
    <property type="project" value="InterPro"/>
</dbReference>
<evidence type="ECO:0000256" key="3">
    <source>
        <dbReference type="ARBA" id="ARBA00022723"/>
    </source>
</evidence>
<keyword evidence="6" id="KW-0408">Iron</keyword>
<dbReference type="InterPro" id="IPR006620">
    <property type="entry name" value="Pro_4_hyd_alph"/>
</dbReference>
<protein>
    <recommendedName>
        <fullName evidence="8">Fe2OG dioxygenase domain-containing protein</fullName>
    </recommendedName>
</protein>
<dbReference type="AlphaFoldDB" id="A0AAW1PMW6"/>
<evidence type="ECO:0000256" key="1">
    <source>
        <dbReference type="ARBA" id="ARBA00001961"/>
    </source>
</evidence>
<evidence type="ECO:0000256" key="7">
    <source>
        <dbReference type="ARBA" id="ARBA00049169"/>
    </source>
</evidence>
<dbReference type="PROSITE" id="PS51471">
    <property type="entry name" value="FE2OG_OXY"/>
    <property type="match status" value="1"/>
</dbReference>
<dbReference type="InterPro" id="IPR044862">
    <property type="entry name" value="Pro_4_hyd_alph_FE2OG_OXY"/>
</dbReference>